<comment type="caution">
    <text evidence="4">The sequence shown here is derived from an EMBL/GenBank/DDBJ whole genome shotgun (WGS) entry which is preliminary data.</text>
</comment>
<keyword evidence="1" id="KW-0175">Coiled coil</keyword>
<evidence type="ECO:0000256" key="2">
    <source>
        <dbReference type="SAM" id="MobiDB-lite"/>
    </source>
</evidence>
<dbReference type="EMBL" id="SLWL01000002">
    <property type="protein sequence ID" value="TCO15230.1"/>
    <property type="molecule type" value="Genomic_DNA"/>
</dbReference>
<feature type="compositionally biased region" description="Low complexity" evidence="2">
    <location>
        <begin position="73"/>
        <end position="94"/>
    </location>
</feature>
<dbReference type="Proteomes" id="UP000294881">
    <property type="component" value="Unassembled WGS sequence"/>
</dbReference>
<reference evidence="4 5" key="1">
    <citation type="submission" date="2019-03" db="EMBL/GenBank/DDBJ databases">
        <title>Genomic Encyclopedia of Type Strains, Phase IV (KMG-IV): sequencing the most valuable type-strain genomes for metagenomic binning, comparative biology and taxonomic classification.</title>
        <authorList>
            <person name="Goeker M."/>
        </authorList>
    </citation>
    <scope>NUCLEOTIDE SEQUENCE [LARGE SCALE GENOMIC DNA]</scope>
    <source>
        <strain evidence="4 5">DSM 22958</strain>
    </source>
</reference>
<feature type="coiled-coil region" evidence="1">
    <location>
        <begin position="893"/>
        <end position="920"/>
    </location>
</feature>
<feature type="compositionally biased region" description="Basic and acidic residues" evidence="2">
    <location>
        <begin position="109"/>
        <end position="119"/>
    </location>
</feature>
<keyword evidence="3" id="KW-0812">Transmembrane</keyword>
<evidence type="ECO:0000313" key="4">
    <source>
        <dbReference type="EMBL" id="TCO15230.1"/>
    </source>
</evidence>
<evidence type="ECO:0000313" key="5">
    <source>
        <dbReference type="Proteomes" id="UP000294881"/>
    </source>
</evidence>
<organism evidence="4 5">
    <name type="scientific">Camelimonas lactis</name>
    <dbReference type="NCBI Taxonomy" id="659006"/>
    <lineage>
        <taxon>Bacteria</taxon>
        <taxon>Pseudomonadati</taxon>
        <taxon>Pseudomonadota</taxon>
        <taxon>Alphaproteobacteria</taxon>
        <taxon>Hyphomicrobiales</taxon>
        <taxon>Chelatococcaceae</taxon>
        <taxon>Camelimonas</taxon>
    </lineage>
</organism>
<gene>
    <name evidence="4" type="ORF">EV666_102208</name>
</gene>
<proteinExistence type="predicted"/>
<keyword evidence="3" id="KW-1133">Transmembrane helix</keyword>
<accession>A0A4R2GW39</accession>
<evidence type="ECO:0000256" key="3">
    <source>
        <dbReference type="SAM" id="Phobius"/>
    </source>
</evidence>
<feature type="coiled-coil region" evidence="1">
    <location>
        <begin position="158"/>
        <end position="195"/>
    </location>
</feature>
<evidence type="ECO:0000256" key="1">
    <source>
        <dbReference type="SAM" id="Coils"/>
    </source>
</evidence>
<feature type="transmembrane region" description="Helical" evidence="3">
    <location>
        <begin position="553"/>
        <end position="575"/>
    </location>
</feature>
<dbReference type="AlphaFoldDB" id="A0A4R2GW39"/>
<feature type="transmembrane region" description="Helical" evidence="3">
    <location>
        <begin position="520"/>
        <end position="546"/>
    </location>
</feature>
<protein>
    <recommendedName>
        <fullName evidence="6">Tail length tape measure protein</fullName>
    </recommendedName>
</protein>
<evidence type="ECO:0008006" key="6">
    <source>
        <dbReference type="Google" id="ProtNLM"/>
    </source>
</evidence>
<keyword evidence="3" id="KW-0472">Membrane</keyword>
<sequence>MTDMTFTLLFEANAAKAMEVMRQMQAAQKGMDQGKVAADVAKAEKSMQNTAAASERNTKAATAHTKELEKAARAQAEQTRAAEATKAATDQTAANVARSEASMQQQARAESERAARSEAERRQALEAEIARRRVAYREFERADQARKAAAREPYMDAYRQHQREAEAIARAARQTEAATKAAAQAQREAAQATARTGEVVAQTESRWRRVGQALSGINWRAIASAAAVAFGTAIADSVKTHVINALVSVAGRIKGIIGQAATGFTDTIYGAWGQQEQRHQAVLSTTNALGAEKARASVAAAEQASISAGNVFSSSDLISAQGELSKAGIAGDGALYRRLGDTAIGASTPQYQVQLAEVAQAYAATVRDNDIGQLARILGAKVNDNSLSFMRGGQQVSLPIGDQAATTAAANELLNVHAGRQQEKAATVSGVTASAINTGQYLVGQALDVVANDYIRPRLEALQRQMAGAGLEGAQAMARAIGEDIVRRLGEAEQHLKGIFETLKSIAGPANTVAQALGGWHVVIAGLVGLNVIGWMAGVASGLAAISAASLPVTLTVLAVAAAIAAVAAGAYYIYQNWGSIGPWLSNLWTSIADTARSAWNGLIDWFAGLGGRIGSALVSGWSGTLSFFADMGSRIGGALSSISQTVVSWASSIGAAITQVGETIRGVFVSVFDSIGGFVTNRINDIVNGVGRVRSAIVEAWQFVTGDASTRQNIATQNQQASVIAAGEQARAAQAAIDALGPAAQAAVAQVSAILTAANFHAQGVAMMTTLAGGIRAGAGAAVAAVAAVTQQIRDHLPHSPAKVGALSDLDRVRFSETLASAIRPEPAVAAVRAVAVGMRAAIPAAGMAMGIGAAAAAPAIGDSAAPLSRPGSGSVSVVYSPTVTLPPGASREDFASLLEQHKNEISRLVQEVADRRSELRFD</sequence>
<dbReference type="OrthoDB" id="5461326at2"/>
<dbReference type="RefSeq" id="WP_132003421.1">
    <property type="nucleotide sequence ID" value="NZ_JBHUNN010000002.1"/>
</dbReference>
<keyword evidence="5" id="KW-1185">Reference proteome</keyword>
<feature type="region of interest" description="Disordered" evidence="2">
    <location>
        <begin position="47"/>
        <end position="119"/>
    </location>
</feature>
<name>A0A4R2GW39_9HYPH</name>